<protein>
    <recommendedName>
        <fullName evidence="2">Micro-fibrillar-associated protein 1 C-terminal domain-containing protein</fullName>
    </recommendedName>
</protein>
<evidence type="ECO:0000313" key="4">
    <source>
        <dbReference type="Proteomes" id="UP001385951"/>
    </source>
</evidence>
<feature type="domain" description="Micro-fibrillar-associated protein 1 C-terminal" evidence="2">
    <location>
        <begin position="42"/>
        <end position="142"/>
    </location>
</feature>
<evidence type="ECO:0000256" key="1">
    <source>
        <dbReference type="SAM" id="MobiDB-lite"/>
    </source>
</evidence>
<name>A0AAW0G2R6_9APHY</name>
<proteinExistence type="predicted"/>
<dbReference type="Pfam" id="PF06991">
    <property type="entry name" value="MFAP1"/>
    <property type="match status" value="1"/>
</dbReference>
<dbReference type="AlphaFoldDB" id="A0AAW0G2R6"/>
<accession>A0AAW0G2R6</accession>
<dbReference type="InterPro" id="IPR009730">
    <property type="entry name" value="MFAP1_C"/>
</dbReference>
<evidence type="ECO:0000313" key="3">
    <source>
        <dbReference type="EMBL" id="KAK7683926.1"/>
    </source>
</evidence>
<sequence length="184" mass="21149">MVGNRTPVDLEDLVAAKVKVKVKVEVKVKVKVKVTVKAISESDRPMVKPVFLSKSKRQPGQSPQEDTDRLKRITLSKAEHSLQVDEKEVKEDQFDGIQDTDDVDPEAEYLEWMQREYQRYQRDRSTLKLEEDEKDALVRRRLNLEVPSVDEPSADGSTLQLDLPVKRPHPPAKPSRPTKLKLKK</sequence>
<dbReference type="EMBL" id="JASBNA010000028">
    <property type="protein sequence ID" value="KAK7683926.1"/>
    <property type="molecule type" value="Genomic_DNA"/>
</dbReference>
<feature type="compositionally biased region" description="Basic residues" evidence="1">
    <location>
        <begin position="166"/>
        <end position="184"/>
    </location>
</feature>
<feature type="region of interest" description="Disordered" evidence="1">
    <location>
        <begin position="48"/>
        <end position="105"/>
    </location>
</feature>
<comment type="caution">
    <text evidence="3">The sequence shown here is derived from an EMBL/GenBank/DDBJ whole genome shotgun (WGS) entry which is preliminary data.</text>
</comment>
<feature type="region of interest" description="Disordered" evidence="1">
    <location>
        <begin position="146"/>
        <end position="184"/>
    </location>
</feature>
<reference evidence="3 4" key="1">
    <citation type="submission" date="2022-09" db="EMBL/GenBank/DDBJ databases">
        <authorList>
            <person name="Palmer J.M."/>
        </authorList>
    </citation>
    <scope>NUCLEOTIDE SEQUENCE [LARGE SCALE GENOMIC DNA]</scope>
    <source>
        <strain evidence="3 4">DSM 7382</strain>
    </source>
</reference>
<organism evidence="3 4">
    <name type="scientific">Cerrena zonata</name>
    <dbReference type="NCBI Taxonomy" id="2478898"/>
    <lineage>
        <taxon>Eukaryota</taxon>
        <taxon>Fungi</taxon>
        <taxon>Dikarya</taxon>
        <taxon>Basidiomycota</taxon>
        <taxon>Agaricomycotina</taxon>
        <taxon>Agaricomycetes</taxon>
        <taxon>Polyporales</taxon>
        <taxon>Cerrenaceae</taxon>
        <taxon>Cerrena</taxon>
    </lineage>
</organism>
<evidence type="ECO:0000259" key="2">
    <source>
        <dbReference type="Pfam" id="PF06991"/>
    </source>
</evidence>
<dbReference type="Proteomes" id="UP001385951">
    <property type="component" value="Unassembled WGS sequence"/>
</dbReference>
<keyword evidence="4" id="KW-1185">Reference proteome</keyword>
<gene>
    <name evidence="3" type="ORF">QCA50_012897</name>
</gene>
<feature type="compositionally biased region" description="Basic and acidic residues" evidence="1">
    <location>
        <begin position="66"/>
        <end position="93"/>
    </location>
</feature>